<evidence type="ECO:0000313" key="3">
    <source>
        <dbReference type="Proteomes" id="UP000321440"/>
    </source>
</evidence>
<dbReference type="Proteomes" id="UP000321440">
    <property type="component" value="Unassembled WGS sequence"/>
</dbReference>
<keyword evidence="3" id="KW-1185">Reference proteome</keyword>
<feature type="domain" description="Ribosomal protein eL8/eL30/eS12/Gadd45" evidence="1">
    <location>
        <begin position="7"/>
        <end position="94"/>
    </location>
</feature>
<protein>
    <submittedName>
        <fullName evidence="2">Putative ribosomal protein YlxQ</fullName>
    </submittedName>
</protein>
<keyword evidence="2" id="KW-0689">Ribosomal protein</keyword>
<accession>A0A511W2H0</accession>
<comment type="caution">
    <text evidence="2">The sequence shown here is derived from an EMBL/GenBank/DDBJ whole genome shotgun (WGS) entry which is preliminary data.</text>
</comment>
<dbReference type="RefSeq" id="WP_146814497.1">
    <property type="nucleotide sequence ID" value="NZ_BJYA01000002.1"/>
</dbReference>
<reference evidence="2 3" key="1">
    <citation type="submission" date="2019-07" db="EMBL/GenBank/DDBJ databases">
        <title>Whole genome shotgun sequence of Alkalibacillus haloalkaliphilus NBRC 103110.</title>
        <authorList>
            <person name="Hosoyama A."/>
            <person name="Uohara A."/>
            <person name="Ohji S."/>
            <person name="Ichikawa N."/>
        </authorList>
    </citation>
    <scope>NUCLEOTIDE SEQUENCE [LARGE SCALE GENOMIC DNA]</scope>
    <source>
        <strain evidence="2 3">NBRC 103110</strain>
    </source>
</reference>
<evidence type="ECO:0000313" key="2">
    <source>
        <dbReference type="EMBL" id="GEN44961.1"/>
    </source>
</evidence>
<dbReference type="Gene3D" id="3.30.1330.30">
    <property type="match status" value="1"/>
</dbReference>
<dbReference type="NCBIfam" id="NF005825">
    <property type="entry name" value="PRK07714.1"/>
    <property type="match status" value="1"/>
</dbReference>
<sequence>MSHNYLNLLGLAFRARKITLGEEAIIDAIRSQQAKLVIIAGDASQNTTKKLTDKCRSYNVPFRIADDRNTLSQAIGKQGRVAIAVNDEGFSNKLMQLLPE</sequence>
<evidence type="ECO:0000259" key="1">
    <source>
        <dbReference type="Pfam" id="PF01248"/>
    </source>
</evidence>
<dbReference type="EMBL" id="BJYA01000002">
    <property type="protein sequence ID" value="GEN44961.1"/>
    <property type="molecule type" value="Genomic_DNA"/>
</dbReference>
<dbReference type="GO" id="GO:0005840">
    <property type="term" value="C:ribosome"/>
    <property type="evidence" value="ECO:0007669"/>
    <property type="project" value="UniProtKB-KW"/>
</dbReference>
<organism evidence="2 3">
    <name type="scientific">Alkalibacillus haloalkaliphilus</name>
    <dbReference type="NCBI Taxonomy" id="94136"/>
    <lineage>
        <taxon>Bacteria</taxon>
        <taxon>Bacillati</taxon>
        <taxon>Bacillota</taxon>
        <taxon>Bacilli</taxon>
        <taxon>Bacillales</taxon>
        <taxon>Bacillaceae</taxon>
        <taxon>Alkalibacillus</taxon>
    </lineage>
</organism>
<proteinExistence type="predicted"/>
<dbReference type="InterPro" id="IPR004038">
    <property type="entry name" value="Ribosomal_eL8/eL30/eS12/Gad45"/>
</dbReference>
<dbReference type="AlphaFoldDB" id="A0A511W2H0"/>
<dbReference type="InterPro" id="IPR029064">
    <property type="entry name" value="Ribosomal_eL30-like_sf"/>
</dbReference>
<dbReference type="Pfam" id="PF01248">
    <property type="entry name" value="Ribosomal_L7Ae"/>
    <property type="match status" value="1"/>
</dbReference>
<name>A0A511W2H0_9BACI</name>
<dbReference type="SUPFAM" id="SSF55315">
    <property type="entry name" value="L30e-like"/>
    <property type="match status" value="1"/>
</dbReference>
<gene>
    <name evidence="2" type="primary">rplGA</name>
    <name evidence="2" type="ORF">AHA02nite_07370</name>
</gene>
<keyword evidence="2" id="KW-0687">Ribonucleoprotein</keyword>
<dbReference type="OrthoDB" id="9794863at2"/>